<keyword evidence="3 5" id="KW-0472">Membrane</keyword>
<dbReference type="Gene3D" id="3.60.10.10">
    <property type="entry name" value="Endonuclease/exonuclease/phosphatase"/>
    <property type="match status" value="1"/>
</dbReference>
<evidence type="ECO:0000256" key="4">
    <source>
        <dbReference type="SAM" id="MobiDB-lite"/>
    </source>
</evidence>
<feature type="region of interest" description="Disordered" evidence="4">
    <location>
        <begin position="221"/>
        <end position="277"/>
    </location>
</feature>
<keyword evidence="2 5" id="KW-1133">Transmembrane helix</keyword>
<evidence type="ECO:0000313" key="9">
    <source>
        <dbReference type="Proteomes" id="UP001234989"/>
    </source>
</evidence>
<feature type="domain" description="Reverse transcriptase" evidence="6">
    <location>
        <begin position="923"/>
        <end position="1212"/>
    </location>
</feature>
<gene>
    <name evidence="8" type="ORF">MTR67_039955</name>
</gene>
<dbReference type="InterPro" id="IPR036691">
    <property type="entry name" value="Endo/exonu/phosph_ase_sf"/>
</dbReference>
<feature type="compositionally biased region" description="Basic and acidic residues" evidence="4">
    <location>
        <begin position="260"/>
        <end position="277"/>
    </location>
</feature>
<dbReference type="GO" id="GO:0016020">
    <property type="term" value="C:membrane"/>
    <property type="evidence" value="ECO:0007669"/>
    <property type="project" value="InterPro"/>
</dbReference>
<dbReference type="GO" id="GO:0140359">
    <property type="term" value="F:ABC-type transporter activity"/>
    <property type="evidence" value="ECO:0007669"/>
    <property type="project" value="InterPro"/>
</dbReference>
<sequence>MIQNNLNGRGSYKEVLQESKWSRKNIEKLRLRSSSWEDNELLRRCLVGRFIGGEEAPTRNEVRSWMQQIWKGAPNTLVYDLNGFEFLFEFQTRKAAEHVIMGDWRRQGANLKLDWWSPTKGAFHESTGFDWFWIRALGLPLHLWNKDVMKEIGDACGGWLENEEETELKNHLRWARIRVRGPKENIPTKVELSDGKLIFSLPIWCESPATFKPVMESEIDYQGDSNKSKEKAEASNVSDDDRPSRHGKEKGKVQDNYVSDDSRVDMGKERRKEEGSHLELLDERPILSGPPDWINEKETPNLLGFKKPKHFTEPFVDFQPFLGSSFNSLDHSTIAGDTEVCMRMGGEFLRLPEDSMQIANSARNDKIGGKEIHNMEVESFEGDDSVEMSGEQIEFFHEPRPLAIDDSISEEGFESQATLRFHINLVKLSQIFGGCKEGYEREFFSLISRMGQKTTGEEQSNRDNNSNTTNQSVPKELRNLIFIMKFKEGEPRSRGRRLSIVNNDSKNNFLEYVYILLETKLKDNISSLIHSIWNNRWLSELHVEAQGSSGVYAKCKKIERRELWGELGAMRSLCEGPWVVGGDFNVIRYPVERSNCSRINGAMTEFSECIEELELVDPPLFGGSYTWRRGEGHQTASRIDRFLYSSQWEEQFTFIKQSTMPKLGSDHNPILLTCGNLNFKKPYFKFENWWMRVEGFKEEVKLWWQSFVITGTPGFVLAEKLKLLKGKLKEWSKNNRKNCKAQKEEIMEELAKWEAVQEQRVLTEEEIQQKTNLASTYEQVAKNEEIRWRQRSRIQWLKQGDKNTKFFHRVATSQKRYNSIESLLVDGCNTNDPSVIKETIKSFYQNLYTEPEEWRPELQLQGITTISVEEQIELEGPFEKEEILGCLKLCAMEKAPGPDGFPLSFYLSFWEILKENIINAIQEFQARQITEKSFNATFVALIPKKAGVAELKCFRPISLITGVYKVIAKLLAERLKRVIDKLVNKNQMAFIKERQIMDAALIASECVDSRLKGNTPGVMCKLDIEKAYNHVNWGFLLNTLRQMGFGERWVAWIKFCISTVRFSILVNGEPVGFFSSGRGIRQGDPLSPFLFILVMEGFDSLIRIATQNRWIRGFQISGNNGDIKEICHLLYADDTVIFCLKVNWGKSSLYPIKDVTNFQSLADILGCRVGKLPTTYLDSLPTYVMSLFTIPAKVVKKLDKLRRDFLWHGCKENKGYNLVKWATVLHRKDKGGLGIRDLRKHNNSLLMKWLWRYTEERQALWKNLIKCKYGEDGFWCSNISTDAYGTGVWRPIRNLWPKLEANLHIKAPILTMMLLDGHTVRMGSSLRMGSSQLAGHIKRSATRKVADTRVHGKISGGLQHQQKLNALLGCRETGGLNRVIDRGSRAINFILSSMVFNVFPTILEISMVSGILAYKFGASFAWITSLSVAAYIAFTLSITQWRTKFRKEMNKADNDASTRAIDSLINYETVKYFNNEVYETEKYDHFLKNCINGANIYDLTQFLAISLSPNFRMVIPCLHGFPSTKHGLASPYQKNRNMGLLHLQRFKFVPGCVYLSQKSLSNPRSATKKRMATDLWNMFICILGVSWTMPRTTFEVLTRWQRIGKRGSKGDWWKNVPACIWWTLWKERNGYEDAALKTQRSLAILNFGQSAIFSIALSAAMVLCSNGIMNGVMTVGHGKRAAVPAIASAEFPW</sequence>
<dbReference type="CDD" id="cd18582">
    <property type="entry name" value="ABC_6TM_ATM1_ABCB7"/>
    <property type="match status" value="1"/>
</dbReference>
<feature type="compositionally biased region" description="Basic and acidic residues" evidence="4">
    <location>
        <begin position="226"/>
        <end position="253"/>
    </location>
</feature>
<dbReference type="SUPFAM" id="SSF56219">
    <property type="entry name" value="DNase I-like"/>
    <property type="match status" value="1"/>
</dbReference>
<evidence type="ECO:0008006" key="10">
    <source>
        <dbReference type="Google" id="ProtNLM"/>
    </source>
</evidence>
<name>A0AAF0UHR9_SOLVR</name>
<dbReference type="GO" id="GO:0005524">
    <property type="term" value="F:ATP binding"/>
    <property type="evidence" value="ECO:0007669"/>
    <property type="project" value="InterPro"/>
</dbReference>
<protein>
    <recommendedName>
        <fullName evidence="10">Reverse transcriptase domain-containing protein</fullName>
    </recommendedName>
</protein>
<reference evidence="8" key="1">
    <citation type="submission" date="2023-08" db="EMBL/GenBank/DDBJ databases">
        <title>A de novo genome assembly of Solanum verrucosum Schlechtendal, a Mexican diploid species geographically isolated from the other diploid A-genome species in potato relatives.</title>
        <authorList>
            <person name="Hosaka K."/>
        </authorList>
    </citation>
    <scope>NUCLEOTIDE SEQUENCE</scope>
    <source>
        <tissue evidence="8">Young leaves</tissue>
    </source>
</reference>
<evidence type="ECO:0000256" key="1">
    <source>
        <dbReference type="ARBA" id="ARBA00022692"/>
    </source>
</evidence>
<evidence type="ECO:0000256" key="3">
    <source>
        <dbReference type="ARBA" id="ARBA00023136"/>
    </source>
</evidence>
<dbReference type="PANTHER" id="PTHR34427">
    <property type="entry name" value="DUF4283 DOMAIN PROTEIN"/>
    <property type="match status" value="1"/>
</dbReference>
<dbReference type="InterPro" id="IPR025558">
    <property type="entry name" value="DUF4283"/>
</dbReference>
<dbReference type="Gene3D" id="1.20.1560.10">
    <property type="entry name" value="ABC transporter type 1, transmembrane domain"/>
    <property type="match status" value="1"/>
</dbReference>
<evidence type="ECO:0000313" key="8">
    <source>
        <dbReference type="EMBL" id="WMV46570.1"/>
    </source>
</evidence>
<dbReference type="InterPro" id="IPR000477">
    <property type="entry name" value="RT_dom"/>
</dbReference>
<feature type="transmembrane region" description="Helical" evidence="5">
    <location>
        <begin position="1420"/>
        <end position="1441"/>
    </location>
</feature>
<dbReference type="Pfam" id="PF00078">
    <property type="entry name" value="RVT_1"/>
    <property type="match status" value="1"/>
</dbReference>
<feature type="transmembrane region" description="Helical" evidence="5">
    <location>
        <begin position="1386"/>
        <end position="1414"/>
    </location>
</feature>
<dbReference type="Pfam" id="PF00664">
    <property type="entry name" value="ABC_membrane"/>
    <property type="match status" value="1"/>
</dbReference>
<dbReference type="PROSITE" id="PS50878">
    <property type="entry name" value="RT_POL"/>
    <property type="match status" value="1"/>
</dbReference>
<keyword evidence="9" id="KW-1185">Reference proteome</keyword>
<dbReference type="InterPro" id="IPR036640">
    <property type="entry name" value="ABC1_TM_sf"/>
</dbReference>
<evidence type="ECO:0000256" key="2">
    <source>
        <dbReference type="ARBA" id="ARBA00022989"/>
    </source>
</evidence>
<dbReference type="PANTHER" id="PTHR34427:SF10">
    <property type="entry name" value="DUF4283 DOMAIN-CONTAINING PROTEIN"/>
    <property type="match status" value="1"/>
</dbReference>
<dbReference type="InterPro" id="IPR005135">
    <property type="entry name" value="Endo/exonuclease/phosphatase"/>
</dbReference>
<evidence type="ECO:0000256" key="5">
    <source>
        <dbReference type="SAM" id="Phobius"/>
    </source>
</evidence>
<keyword evidence="1 5" id="KW-0812">Transmembrane</keyword>
<dbReference type="SUPFAM" id="SSF56672">
    <property type="entry name" value="DNA/RNA polymerases"/>
    <property type="match status" value="1"/>
</dbReference>
<dbReference type="InterPro" id="IPR011527">
    <property type="entry name" value="ABC1_TM_dom"/>
</dbReference>
<dbReference type="CDD" id="cd01650">
    <property type="entry name" value="RT_nLTR_like"/>
    <property type="match status" value="1"/>
</dbReference>
<dbReference type="PROSITE" id="PS50929">
    <property type="entry name" value="ABC_TM1F"/>
    <property type="match status" value="1"/>
</dbReference>
<accession>A0AAF0UHR9</accession>
<dbReference type="Proteomes" id="UP001234989">
    <property type="component" value="Chromosome 9"/>
</dbReference>
<dbReference type="GO" id="GO:0003824">
    <property type="term" value="F:catalytic activity"/>
    <property type="evidence" value="ECO:0007669"/>
    <property type="project" value="InterPro"/>
</dbReference>
<dbReference type="InterPro" id="IPR043502">
    <property type="entry name" value="DNA/RNA_pol_sf"/>
</dbReference>
<dbReference type="EMBL" id="CP133620">
    <property type="protein sequence ID" value="WMV46570.1"/>
    <property type="molecule type" value="Genomic_DNA"/>
</dbReference>
<dbReference type="SUPFAM" id="SSF90123">
    <property type="entry name" value="ABC transporter transmembrane region"/>
    <property type="match status" value="1"/>
</dbReference>
<dbReference type="Pfam" id="PF03372">
    <property type="entry name" value="Exo_endo_phos"/>
    <property type="match status" value="1"/>
</dbReference>
<dbReference type="Pfam" id="PF14111">
    <property type="entry name" value="DUF4283"/>
    <property type="match status" value="1"/>
</dbReference>
<evidence type="ECO:0000259" key="6">
    <source>
        <dbReference type="PROSITE" id="PS50878"/>
    </source>
</evidence>
<organism evidence="8 9">
    <name type="scientific">Solanum verrucosum</name>
    <dbReference type="NCBI Taxonomy" id="315347"/>
    <lineage>
        <taxon>Eukaryota</taxon>
        <taxon>Viridiplantae</taxon>
        <taxon>Streptophyta</taxon>
        <taxon>Embryophyta</taxon>
        <taxon>Tracheophyta</taxon>
        <taxon>Spermatophyta</taxon>
        <taxon>Magnoliopsida</taxon>
        <taxon>eudicotyledons</taxon>
        <taxon>Gunneridae</taxon>
        <taxon>Pentapetalae</taxon>
        <taxon>asterids</taxon>
        <taxon>lamiids</taxon>
        <taxon>Solanales</taxon>
        <taxon>Solanaceae</taxon>
        <taxon>Solanoideae</taxon>
        <taxon>Solaneae</taxon>
        <taxon>Solanum</taxon>
    </lineage>
</organism>
<feature type="domain" description="ABC transmembrane type-1" evidence="7">
    <location>
        <begin position="1373"/>
        <end position="1489"/>
    </location>
</feature>
<evidence type="ECO:0000259" key="7">
    <source>
        <dbReference type="PROSITE" id="PS50929"/>
    </source>
</evidence>
<proteinExistence type="predicted"/>